<dbReference type="Proteomes" id="UP000476176">
    <property type="component" value="Unassembled WGS sequence"/>
</dbReference>
<sequence>MNRLTRKKRVEQLASDFCKLRVLFLTGSEDHITDQGVIQQFFSRLANAVKEREVFDGVLHWRLYVTRWWYTCCVGCVGDRVVVERPATTSEFLGSDGSLYAKGPDVLLSLSNFQCRLNEKASRSASSSNRLSGLQPKEVAYPRELKPTSESVVGASRRHASANGGAIATKSLPSMEPAAVLSEGAAGRCLVQSKTRSST</sequence>
<dbReference type="AlphaFoldDB" id="A0A6A3PRZ4"/>
<accession>A0A6A3PRZ4</accession>
<protein>
    <submittedName>
        <fullName evidence="1">Uncharacterized protein</fullName>
    </submittedName>
</protein>
<evidence type="ECO:0000313" key="1">
    <source>
        <dbReference type="EMBL" id="KAE9063482.1"/>
    </source>
</evidence>
<evidence type="ECO:0000313" key="4">
    <source>
        <dbReference type="Proteomes" id="UP000476176"/>
    </source>
</evidence>
<reference evidence="1 3" key="1">
    <citation type="submission" date="2018-08" db="EMBL/GenBank/DDBJ databases">
        <title>Genomic investigation of the strawberry pathogen Phytophthora fragariae indicates pathogenicity is determined by transcriptional variation in three key races.</title>
        <authorList>
            <person name="Adams T.M."/>
            <person name="Armitage A.D."/>
            <person name="Sobczyk M.K."/>
            <person name="Bates H.J."/>
            <person name="Dunwell J.M."/>
            <person name="Nellist C.F."/>
            <person name="Harrison R.J."/>
        </authorList>
    </citation>
    <scope>NUCLEOTIDE SEQUENCE [LARGE SCALE GENOMIC DNA]</scope>
    <source>
        <strain evidence="2 4">BC-23</strain>
        <strain evidence="1 3">NOV-71</strain>
    </source>
</reference>
<dbReference type="EMBL" id="QXGC01004834">
    <property type="protein sequence ID" value="KAE9167562.1"/>
    <property type="molecule type" value="Genomic_DNA"/>
</dbReference>
<comment type="caution">
    <text evidence="1">The sequence shown here is derived from an EMBL/GenBank/DDBJ whole genome shotgun (WGS) entry which is preliminary data.</text>
</comment>
<dbReference type="EMBL" id="QXFZ01004646">
    <property type="protein sequence ID" value="KAE9063482.1"/>
    <property type="molecule type" value="Genomic_DNA"/>
</dbReference>
<dbReference type="Proteomes" id="UP000441208">
    <property type="component" value="Unassembled WGS sequence"/>
</dbReference>
<organism evidence="1 3">
    <name type="scientific">Phytophthora fragariae</name>
    <dbReference type="NCBI Taxonomy" id="53985"/>
    <lineage>
        <taxon>Eukaryota</taxon>
        <taxon>Sar</taxon>
        <taxon>Stramenopiles</taxon>
        <taxon>Oomycota</taxon>
        <taxon>Peronosporomycetes</taxon>
        <taxon>Peronosporales</taxon>
        <taxon>Peronosporaceae</taxon>
        <taxon>Phytophthora</taxon>
    </lineage>
</organism>
<name>A0A6A3PRZ4_9STRA</name>
<gene>
    <name evidence="2" type="ORF">PF004_g28786</name>
    <name evidence="1" type="ORF">PF007_g29537</name>
</gene>
<evidence type="ECO:0000313" key="3">
    <source>
        <dbReference type="Proteomes" id="UP000441208"/>
    </source>
</evidence>
<proteinExistence type="predicted"/>
<evidence type="ECO:0000313" key="2">
    <source>
        <dbReference type="EMBL" id="KAE9167562.1"/>
    </source>
</evidence>